<evidence type="ECO:0008006" key="4">
    <source>
        <dbReference type="Google" id="ProtNLM"/>
    </source>
</evidence>
<keyword evidence="3" id="KW-1185">Reference proteome</keyword>
<organism evidence="2 3">
    <name type="scientific">Pedobacter planticolens</name>
    <dbReference type="NCBI Taxonomy" id="2679964"/>
    <lineage>
        <taxon>Bacteria</taxon>
        <taxon>Pseudomonadati</taxon>
        <taxon>Bacteroidota</taxon>
        <taxon>Sphingobacteriia</taxon>
        <taxon>Sphingobacteriales</taxon>
        <taxon>Sphingobacteriaceae</taxon>
        <taxon>Pedobacter</taxon>
    </lineage>
</organism>
<dbReference type="PROSITE" id="PS51257">
    <property type="entry name" value="PROKAR_LIPOPROTEIN"/>
    <property type="match status" value="1"/>
</dbReference>
<protein>
    <recommendedName>
        <fullName evidence="4">DUF4843 domain-containing protein</fullName>
    </recommendedName>
</protein>
<gene>
    <name evidence="2" type="ORF">GM921_12660</name>
</gene>
<dbReference type="AlphaFoldDB" id="A0A923E155"/>
<evidence type="ECO:0000256" key="1">
    <source>
        <dbReference type="SAM" id="Phobius"/>
    </source>
</evidence>
<sequence>MFKKYIIYPIALFVLGTIFVGCFPEKSETALIYDGPVVAEIKNFTFGQQTSVLNAKGVVAAVAQTDSSRTVLLNVRGTDSVLVQLVGPQSAAPIDVNFKIRATSTAVEGTHYNLVPAGVRKVTFAPNTSLAYIKVNMVANSLTTVGDQRTVIFDLQSDGQVKPNPNFNKFIITLRR</sequence>
<keyword evidence="1" id="KW-0472">Membrane</keyword>
<accession>A0A923E155</accession>
<proteinExistence type="predicted"/>
<dbReference type="EMBL" id="WNXD01000002">
    <property type="protein sequence ID" value="MBB2146345.1"/>
    <property type="molecule type" value="Genomic_DNA"/>
</dbReference>
<comment type="caution">
    <text evidence="2">The sequence shown here is derived from an EMBL/GenBank/DDBJ whole genome shotgun (WGS) entry which is preliminary data.</text>
</comment>
<dbReference type="RefSeq" id="WP_182923005.1">
    <property type="nucleotide sequence ID" value="NZ_WNXD01000002.1"/>
</dbReference>
<evidence type="ECO:0000313" key="3">
    <source>
        <dbReference type="Proteomes" id="UP000601055"/>
    </source>
</evidence>
<evidence type="ECO:0000313" key="2">
    <source>
        <dbReference type="EMBL" id="MBB2146345.1"/>
    </source>
</evidence>
<reference evidence="2" key="1">
    <citation type="submission" date="2019-11" db="EMBL/GenBank/DDBJ databases">
        <title>Description of Pedobacter sp. LMG 31464T.</title>
        <authorList>
            <person name="Carlier A."/>
            <person name="Qi S."/>
            <person name="Vandamme P."/>
        </authorList>
    </citation>
    <scope>NUCLEOTIDE SEQUENCE</scope>
    <source>
        <strain evidence="2">LMG 31464</strain>
    </source>
</reference>
<feature type="transmembrane region" description="Helical" evidence="1">
    <location>
        <begin position="6"/>
        <end position="23"/>
    </location>
</feature>
<name>A0A923E155_9SPHI</name>
<dbReference type="Proteomes" id="UP000601055">
    <property type="component" value="Unassembled WGS sequence"/>
</dbReference>
<keyword evidence="1" id="KW-0812">Transmembrane</keyword>
<keyword evidence="1" id="KW-1133">Transmembrane helix</keyword>